<sequence length="517" mass="54970">MTSESKTRTTALQNLRSRLGTLFCEIGASQLLLHPTDSPVCSLGSPVFTSSTIGYDALSLATINAATSIDPSTGRVIARYPFDDEAKLDATLARALAGFQQWREVPVTSRCTVLAKMGELLQRDIESLALRMTAEMGKPIVQAREEVAKTAAALQWYAEHGAAMLEDQPTTVGPDVYVSYRPLGTILSVQPWNFPIWQPMRAAAAILLAGNSYVLKPAPNVVGSALDLERLWNEAGLPDGSFTVLNAEPELVSRAISAPTIAAVTVTGSVRAGSAIAAQAGREIKKSVLELGGTDAFIVLSDADIDAAVEAAVASRFQNNGQICIAAKRIILEESIRNEFVDKFVARVGRLTVGHPKEESTYVGPIARADIRDELSDQVKRTVEQGGTVLVGGNPVPGAGNFFEPTVIDGVRPGMAAFDEEVFGPVAALVTARDAEEAVELANQSEYGLSASVWTRNMTTAKDVAARLGVGGVFVNKISVSDPRIPIGGVKKSGFGRELSSYGVHEFTNIQTVWAVS</sequence>
<dbReference type="InterPro" id="IPR044148">
    <property type="entry name" value="ALDH_GabD1-like"/>
</dbReference>
<dbReference type="InterPro" id="IPR016161">
    <property type="entry name" value="Ald_DH/histidinol_DH"/>
</dbReference>
<evidence type="ECO:0000256" key="2">
    <source>
        <dbReference type="ARBA" id="ARBA00022857"/>
    </source>
</evidence>
<reference evidence="5" key="1">
    <citation type="submission" date="2022-12" db="EMBL/GenBank/DDBJ databases">
        <authorList>
            <person name="Krivoruchko A.V."/>
            <person name="Elkin A."/>
        </authorList>
    </citation>
    <scope>NUCLEOTIDE SEQUENCE</scope>
    <source>
        <strain evidence="5">IEGM 249</strain>
    </source>
</reference>
<dbReference type="GO" id="GO:0004030">
    <property type="term" value="F:aldehyde dehydrogenase [NAD(P)+] activity"/>
    <property type="evidence" value="ECO:0007669"/>
    <property type="project" value="InterPro"/>
</dbReference>
<dbReference type="PANTHER" id="PTHR43217">
    <property type="entry name" value="SUCCINATE SEMIALDEHYDE DEHYDROGENASE [NAD(P)+] SAD"/>
    <property type="match status" value="1"/>
</dbReference>
<dbReference type="PROSITE" id="PS00070">
    <property type="entry name" value="ALDEHYDE_DEHYDR_CYS"/>
    <property type="match status" value="1"/>
</dbReference>
<dbReference type="InterPro" id="IPR016163">
    <property type="entry name" value="Ald_DH_C"/>
</dbReference>
<evidence type="ECO:0000313" key="5">
    <source>
        <dbReference type="EMBL" id="MCZ4590001.1"/>
    </source>
</evidence>
<dbReference type="AlphaFoldDB" id="A0AAX3Y5H4"/>
<dbReference type="InterPro" id="IPR047110">
    <property type="entry name" value="GABD/Sad-like"/>
</dbReference>
<dbReference type="InterPro" id="IPR016162">
    <property type="entry name" value="Ald_DH_N"/>
</dbReference>
<dbReference type="CDD" id="cd07100">
    <property type="entry name" value="ALDH_SSADH1_GabD1"/>
    <property type="match status" value="1"/>
</dbReference>
<dbReference type="GO" id="GO:0004777">
    <property type="term" value="F:succinate-semialdehyde dehydrogenase (NAD+) activity"/>
    <property type="evidence" value="ECO:0007669"/>
    <property type="project" value="TreeGrafter"/>
</dbReference>
<evidence type="ECO:0000256" key="3">
    <source>
        <dbReference type="ARBA" id="ARBA00023002"/>
    </source>
</evidence>
<dbReference type="EMBL" id="JAPWIS010000039">
    <property type="protein sequence ID" value="MCZ4590001.1"/>
    <property type="molecule type" value="Genomic_DNA"/>
</dbReference>
<dbReference type="Gene3D" id="3.40.309.10">
    <property type="entry name" value="Aldehyde Dehydrogenase, Chain A, domain 2"/>
    <property type="match status" value="1"/>
</dbReference>
<dbReference type="Gene3D" id="3.40.605.10">
    <property type="entry name" value="Aldehyde Dehydrogenase, Chain A, domain 1"/>
    <property type="match status" value="1"/>
</dbReference>
<dbReference type="SUPFAM" id="SSF53720">
    <property type="entry name" value="ALDH-like"/>
    <property type="match status" value="1"/>
</dbReference>
<reference evidence="6" key="2">
    <citation type="submission" date="2023-07" db="EMBL/GenBank/DDBJ databases">
        <title>Genomic analysis of Rhodococcus opacus VOC-14 with glycol ethers degradation activity.</title>
        <authorList>
            <person name="Narkevich D.A."/>
            <person name="Hlushen A.M."/>
            <person name="Akhremchuk A.E."/>
            <person name="Sikolenko M.A."/>
            <person name="Valentovich L.N."/>
        </authorList>
    </citation>
    <scope>NUCLEOTIDE SEQUENCE</scope>
    <source>
        <strain evidence="6">VOC-14</strain>
    </source>
</reference>
<accession>A0AAX3Y5H4</accession>
<keyword evidence="3" id="KW-0560">Oxidoreductase</keyword>
<evidence type="ECO:0000313" key="8">
    <source>
        <dbReference type="Proteomes" id="UP001231166"/>
    </source>
</evidence>
<protein>
    <submittedName>
        <fullName evidence="6">NAD-dependent succinate-semialdehyde dehydrogenase</fullName>
    </submittedName>
</protein>
<dbReference type="PANTHER" id="PTHR43217:SF1">
    <property type="entry name" value="SUCCINATE SEMIALDEHYDE DEHYDROGENASE [NAD(P)+] SAD"/>
    <property type="match status" value="1"/>
</dbReference>
<keyword evidence="2" id="KW-0521">NADP</keyword>
<dbReference type="Proteomes" id="UP001231166">
    <property type="component" value="Chromosome"/>
</dbReference>
<feature type="domain" description="Aldehyde dehydrogenase" evidence="4">
    <location>
        <begin position="67"/>
        <end position="513"/>
    </location>
</feature>
<proteinExistence type="inferred from homology"/>
<dbReference type="Pfam" id="PF00171">
    <property type="entry name" value="Aldedh"/>
    <property type="match status" value="1"/>
</dbReference>
<evidence type="ECO:0000313" key="6">
    <source>
        <dbReference type="EMBL" id="WLF44526.1"/>
    </source>
</evidence>
<dbReference type="InterPro" id="IPR016160">
    <property type="entry name" value="Ald_DH_CS_CYS"/>
</dbReference>
<evidence type="ECO:0000313" key="7">
    <source>
        <dbReference type="Proteomes" id="UP001066327"/>
    </source>
</evidence>
<dbReference type="Proteomes" id="UP001066327">
    <property type="component" value="Unassembled WGS sequence"/>
</dbReference>
<comment type="similarity">
    <text evidence="1">Belongs to the aldehyde dehydrogenase family.</text>
</comment>
<organism evidence="6 8">
    <name type="scientific">Rhodococcus opacus</name>
    <name type="common">Nocardia opaca</name>
    <dbReference type="NCBI Taxonomy" id="37919"/>
    <lineage>
        <taxon>Bacteria</taxon>
        <taxon>Bacillati</taxon>
        <taxon>Actinomycetota</taxon>
        <taxon>Actinomycetes</taxon>
        <taxon>Mycobacteriales</taxon>
        <taxon>Nocardiaceae</taxon>
        <taxon>Rhodococcus</taxon>
    </lineage>
</organism>
<dbReference type="FunFam" id="3.40.309.10:FF:000010">
    <property type="entry name" value="Gamma-aminobutyraldehyde dehydrogenase"/>
    <property type="match status" value="1"/>
</dbReference>
<evidence type="ECO:0000259" key="4">
    <source>
        <dbReference type="Pfam" id="PF00171"/>
    </source>
</evidence>
<dbReference type="EMBL" id="CP130953">
    <property type="protein sequence ID" value="WLF44526.1"/>
    <property type="molecule type" value="Genomic_DNA"/>
</dbReference>
<gene>
    <name evidence="5" type="ORF">O4328_41315</name>
    <name evidence="6" type="ORF">Q5707_21460</name>
</gene>
<dbReference type="InterPro" id="IPR015590">
    <property type="entry name" value="Aldehyde_DH_dom"/>
</dbReference>
<name>A0AAX3Y5H4_RHOOP</name>
<evidence type="ECO:0000256" key="1">
    <source>
        <dbReference type="ARBA" id="ARBA00009986"/>
    </source>
</evidence>
<dbReference type="RefSeq" id="WP_269592752.1">
    <property type="nucleotide sequence ID" value="NZ_CP130953.1"/>
</dbReference>
<keyword evidence="7" id="KW-1185">Reference proteome</keyword>